<reference evidence="4" key="2">
    <citation type="submission" date="2020-11" db="EMBL/GenBank/DDBJ databases">
        <authorList>
            <person name="McCartney M.A."/>
            <person name="Auch B."/>
            <person name="Kono T."/>
            <person name="Mallez S."/>
            <person name="Becker A."/>
            <person name="Gohl D.M."/>
            <person name="Silverstein K.A.T."/>
            <person name="Koren S."/>
            <person name="Bechman K.B."/>
            <person name="Herman A."/>
            <person name="Abrahante J.E."/>
            <person name="Garbe J."/>
        </authorList>
    </citation>
    <scope>NUCLEOTIDE SEQUENCE</scope>
    <source>
        <strain evidence="4">Duluth1</strain>
        <tissue evidence="4">Whole animal</tissue>
    </source>
</reference>
<dbReference type="Pfam" id="PF17064">
    <property type="entry name" value="QVR"/>
    <property type="match status" value="1"/>
</dbReference>
<accession>A0A9D4CR18</accession>
<sequence>MNKNILKRLALAFVLVFETVKTVHGLKCYECGSCSDPFDKKTGTEVDCATSCGKVKATSGSDQLTARGCLDKKIDNGCATGEFKKVKGTVCSCDKDLCNAGNQPQVSILPVVAGAAAVLTKLLLKQL</sequence>
<protein>
    <submittedName>
        <fullName evidence="4">Uncharacterized protein</fullName>
    </submittedName>
</protein>
<dbReference type="EMBL" id="JAIWYP010000012">
    <property type="protein sequence ID" value="KAH3728720.1"/>
    <property type="molecule type" value="Genomic_DNA"/>
</dbReference>
<feature type="chain" id="PRO_5038723509" evidence="3">
    <location>
        <begin position="26"/>
        <end position="127"/>
    </location>
</feature>
<comment type="caution">
    <text evidence="4">The sequence shown here is derived from an EMBL/GenBank/DDBJ whole genome shotgun (WGS) entry which is preliminary data.</text>
</comment>
<dbReference type="GO" id="GO:0030431">
    <property type="term" value="P:sleep"/>
    <property type="evidence" value="ECO:0007669"/>
    <property type="project" value="InterPro"/>
</dbReference>
<keyword evidence="1 3" id="KW-0732">Signal</keyword>
<evidence type="ECO:0000256" key="3">
    <source>
        <dbReference type="SAM" id="SignalP"/>
    </source>
</evidence>
<dbReference type="InterPro" id="IPR050975">
    <property type="entry name" value="Sleep_regulator"/>
</dbReference>
<evidence type="ECO:0000313" key="5">
    <source>
        <dbReference type="Proteomes" id="UP000828390"/>
    </source>
</evidence>
<dbReference type="GO" id="GO:0032222">
    <property type="term" value="P:regulation of synaptic transmission, cholinergic"/>
    <property type="evidence" value="ECO:0007669"/>
    <property type="project" value="InterPro"/>
</dbReference>
<organism evidence="4 5">
    <name type="scientific">Dreissena polymorpha</name>
    <name type="common">Zebra mussel</name>
    <name type="synonym">Mytilus polymorpha</name>
    <dbReference type="NCBI Taxonomy" id="45954"/>
    <lineage>
        <taxon>Eukaryota</taxon>
        <taxon>Metazoa</taxon>
        <taxon>Spiralia</taxon>
        <taxon>Lophotrochozoa</taxon>
        <taxon>Mollusca</taxon>
        <taxon>Bivalvia</taxon>
        <taxon>Autobranchia</taxon>
        <taxon>Heteroconchia</taxon>
        <taxon>Euheterodonta</taxon>
        <taxon>Imparidentia</taxon>
        <taxon>Neoheterodontei</taxon>
        <taxon>Myida</taxon>
        <taxon>Dreissenoidea</taxon>
        <taxon>Dreissenidae</taxon>
        <taxon>Dreissena</taxon>
    </lineage>
</organism>
<dbReference type="Proteomes" id="UP000828390">
    <property type="component" value="Unassembled WGS sequence"/>
</dbReference>
<evidence type="ECO:0000256" key="1">
    <source>
        <dbReference type="ARBA" id="ARBA00022729"/>
    </source>
</evidence>
<reference evidence="4" key="1">
    <citation type="journal article" date="2019" name="bioRxiv">
        <title>The Genome of the Zebra Mussel, Dreissena polymorpha: A Resource for Invasive Species Research.</title>
        <authorList>
            <person name="McCartney M.A."/>
            <person name="Auch B."/>
            <person name="Kono T."/>
            <person name="Mallez S."/>
            <person name="Zhang Y."/>
            <person name="Obille A."/>
            <person name="Becker A."/>
            <person name="Abrahante J.E."/>
            <person name="Garbe J."/>
            <person name="Badalamenti J.P."/>
            <person name="Herman A."/>
            <person name="Mangelson H."/>
            <person name="Liachko I."/>
            <person name="Sullivan S."/>
            <person name="Sone E.D."/>
            <person name="Koren S."/>
            <person name="Silverstein K.A.T."/>
            <person name="Beckman K.B."/>
            <person name="Gohl D.M."/>
        </authorList>
    </citation>
    <scope>NUCLEOTIDE SEQUENCE</scope>
    <source>
        <strain evidence="4">Duluth1</strain>
        <tissue evidence="4">Whole animal</tissue>
    </source>
</reference>
<proteinExistence type="predicted"/>
<name>A0A9D4CR18_DREPO</name>
<evidence type="ECO:0000313" key="4">
    <source>
        <dbReference type="EMBL" id="KAH3728720.1"/>
    </source>
</evidence>
<dbReference type="InterPro" id="IPR031424">
    <property type="entry name" value="QVR-like"/>
</dbReference>
<gene>
    <name evidence="4" type="ORF">DPMN_054680</name>
</gene>
<evidence type="ECO:0000256" key="2">
    <source>
        <dbReference type="ARBA" id="ARBA00023180"/>
    </source>
</evidence>
<dbReference type="AlphaFoldDB" id="A0A9D4CR18"/>
<feature type="signal peptide" evidence="3">
    <location>
        <begin position="1"/>
        <end position="25"/>
    </location>
</feature>
<keyword evidence="5" id="KW-1185">Reference proteome</keyword>
<dbReference type="PANTHER" id="PTHR33562">
    <property type="entry name" value="ATILLA, ISOFORM B-RELATED-RELATED"/>
    <property type="match status" value="1"/>
</dbReference>
<keyword evidence="2" id="KW-0325">Glycoprotein</keyword>